<dbReference type="Proteomes" id="UP000003598">
    <property type="component" value="Unassembled WGS sequence"/>
</dbReference>
<feature type="transmembrane region" description="Helical" evidence="10">
    <location>
        <begin position="58"/>
        <end position="80"/>
    </location>
</feature>
<evidence type="ECO:0000256" key="2">
    <source>
        <dbReference type="ARBA" id="ARBA00004863"/>
    </source>
</evidence>
<dbReference type="PANTHER" id="PTHR13929">
    <property type="entry name" value="1,4-DIHYDROXY-2-NAPHTHOATE OCTAPRENYLTRANSFERASE"/>
    <property type="match status" value="1"/>
</dbReference>
<dbReference type="EC" id="2.5.1.74" evidence="9"/>
<accession>G5STL5</accession>
<feature type="transmembrane region" description="Helical" evidence="10">
    <location>
        <begin position="116"/>
        <end position="135"/>
    </location>
</feature>
<evidence type="ECO:0000256" key="5">
    <source>
        <dbReference type="ARBA" id="ARBA00022679"/>
    </source>
</evidence>
<dbReference type="InterPro" id="IPR026046">
    <property type="entry name" value="UBIAD1"/>
</dbReference>
<evidence type="ECO:0000256" key="6">
    <source>
        <dbReference type="ARBA" id="ARBA00022692"/>
    </source>
</evidence>
<dbReference type="HOGENOM" id="CLU_043611_1_2_10"/>
<dbReference type="GO" id="GO:0046428">
    <property type="term" value="F:1,4-dihydroxy-2-naphthoate polyprenyltransferase activity"/>
    <property type="evidence" value="ECO:0007669"/>
    <property type="project" value="UniProtKB-UniRule"/>
</dbReference>
<dbReference type="PANTHER" id="PTHR13929:SF0">
    <property type="entry name" value="UBIA PRENYLTRANSFERASE DOMAIN-CONTAINING PROTEIN 1"/>
    <property type="match status" value="1"/>
</dbReference>
<dbReference type="InterPro" id="IPR000537">
    <property type="entry name" value="UbiA_prenyltransferase"/>
</dbReference>
<reference evidence="11 12" key="1">
    <citation type="submission" date="2011-03" db="EMBL/GenBank/DDBJ databases">
        <authorList>
            <person name="Weinstock G."/>
            <person name="Sodergren E."/>
            <person name="Clifton S."/>
            <person name="Fulton L."/>
            <person name="Fulton B."/>
            <person name="Courtney L."/>
            <person name="Fronick C."/>
            <person name="Harrison M."/>
            <person name="Strong C."/>
            <person name="Farmer C."/>
            <person name="Delahaunty K."/>
            <person name="Markovic C."/>
            <person name="Hall O."/>
            <person name="Minx P."/>
            <person name="Tomlinson C."/>
            <person name="Mitreva M."/>
            <person name="Hou S."/>
            <person name="Chen J."/>
            <person name="Wollam A."/>
            <person name="Pepin K.H."/>
            <person name="Johnson M."/>
            <person name="Bhonagiri V."/>
            <person name="Zhang X."/>
            <person name="Suruliraj S."/>
            <person name="Warren W."/>
            <person name="Chinwalla A."/>
            <person name="Mardis E.R."/>
            <person name="Wilson R.K."/>
        </authorList>
    </citation>
    <scope>NUCLEOTIDE SEQUENCE [LARGE SCALE GENOMIC DNA]</scope>
    <source>
        <strain evidence="11 12">YIT 11840</strain>
    </source>
</reference>
<dbReference type="InterPro" id="IPR044878">
    <property type="entry name" value="UbiA_sf"/>
</dbReference>
<keyword evidence="6 10" id="KW-0812">Transmembrane</keyword>
<comment type="caution">
    <text evidence="11">The sequence shown here is derived from an EMBL/GenBank/DDBJ whole genome shotgun (WGS) entry which is preliminary data.</text>
</comment>
<dbReference type="GO" id="GO:0009234">
    <property type="term" value="P:menaquinone biosynthetic process"/>
    <property type="evidence" value="ECO:0007669"/>
    <property type="project" value="UniProtKB-UniRule"/>
</dbReference>
<evidence type="ECO:0000313" key="11">
    <source>
        <dbReference type="EMBL" id="EHG99107.1"/>
    </source>
</evidence>
<protein>
    <recommendedName>
        <fullName evidence="9">1,4-dihydroxy-2-naphthoate octaprenyltransferase</fullName>
        <ecNumber evidence="9">2.5.1.74</ecNumber>
    </recommendedName>
</protein>
<comment type="subcellular location">
    <subcellularLocation>
        <location evidence="1">Membrane</location>
        <topology evidence="1">Multi-pass membrane protein</topology>
    </subcellularLocation>
</comment>
<evidence type="ECO:0000256" key="3">
    <source>
        <dbReference type="ARBA" id="ARBA00022428"/>
    </source>
</evidence>
<dbReference type="Pfam" id="PF01040">
    <property type="entry name" value="UbiA"/>
    <property type="match status" value="1"/>
</dbReference>
<proteinExistence type="predicted"/>
<evidence type="ECO:0000256" key="8">
    <source>
        <dbReference type="ARBA" id="ARBA00023136"/>
    </source>
</evidence>
<evidence type="ECO:0000256" key="10">
    <source>
        <dbReference type="SAM" id="Phobius"/>
    </source>
</evidence>
<dbReference type="CDD" id="cd13962">
    <property type="entry name" value="PT_UbiA_UBIAD1"/>
    <property type="match status" value="1"/>
</dbReference>
<gene>
    <name evidence="11" type="ORF">HMPREF9441_02719</name>
</gene>
<comment type="pathway">
    <text evidence="2">Quinol/quinone metabolism; menaquinone biosynthesis.</text>
</comment>
<keyword evidence="5 11" id="KW-0808">Transferase</keyword>
<dbReference type="PATRIC" id="fig|762968.3.peg.2417"/>
<dbReference type="Gene3D" id="1.10.357.140">
    <property type="entry name" value="UbiA prenyltransferase"/>
    <property type="match status" value="1"/>
</dbReference>
<organism evidence="11 12">
    <name type="scientific">Paraprevotella clara YIT 11840</name>
    <dbReference type="NCBI Taxonomy" id="762968"/>
    <lineage>
        <taxon>Bacteria</taxon>
        <taxon>Pseudomonadati</taxon>
        <taxon>Bacteroidota</taxon>
        <taxon>Bacteroidia</taxon>
        <taxon>Bacteroidales</taxon>
        <taxon>Prevotellaceae</taxon>
        <taxon>Paraprevotella</taxon>
    </lineage>
</organism>
<feature type="transmembrane region" description="Helical" evidence="10">
    <location>
        <begin position="186"/>
        <end position="202"/>
    </location>
</feature>
<name>G5STL5_9BACT</name>
<dbReference type="NCBIfam" id="TIGR00751">
    <property type="entry name" value="menA"/>
    <property type="match status" value="1"/>
</dbReference>
<evidence type="ECO:0000256" key="7">
    <source>
        <dbReference type="ARBA" id="ARBA00022989"/>
    </source>
</evidence>
<evidence type="ECO:0000256" key="9">
    <source>
        <dbReference type="NCBIfam" id="TIGR00751"/>
    </source>
</evidence>
<keyword evidence="3" id="KW-0474">Menaquinone biosynthesis</keyword>
<dbReference type="AlphaFoldDB" id="G5STL5"/>
<sequence>MQIDANFINDYYDFRKGLDDEKRLGPKRACAEGWITLPAMRRGIVCTTLLSCLTGLPLVWYGGWTMVLVGVCCVVFCFLYTTCMARLGLGDLLVLVFFGLVPVGATYYLQSGTVVPEVWTLSLACGLVIDCLLVVNNYRDRDNDKAGGKITLVVRIGEKAAENLYLWLGIAAVGLCQTMWLSGKPVAALLPVCYLIPHALTWRRMTGLKRGRELNGVLGETARNIFLFGAFLSIGLFI</sequence>
<dbReference type="UniPathway" id="UPA00079"/>
<keyword evidence="12" id="KW-1185">Reference proteome</keyword>
<dbReference type="eggNOG" id="COG1575">
    <property type="taxonomic scope" value="Bacteria"/>
</dbReference>
<keyword evidence="4" id="KW-1003">Cell membrane</keyword>
<keyword evidence="7 10" id="KW-1133">Transmembrane helix</keyword>
<dbReference type="GO" id="GO:0016020">
    <property type="term" value="C:membrane"/>
    <property type="evidence" value="ECO:0007669"/>
    <property type="project" value="UniProtKB-SubCell"/>
</dbReference>
<dbReference type="GO" id="GO:0042371">
    <property type="term" value="P:vitamin K biosynthetic process"/>
    <property type="evidence" value="ECO:0007669"/>
    <property type="project" value="TreeGrafter"/>
</dbReference>
<evidence type="ECO:0000256" key="1">
    <source>
        <dbReference type="ARBA" id="ARBA00004141"/>
    </source>
</evidence>
<feature type="transmembrane region" description="Helical" evidence="10">
    <location>
        <begin position="164"/>
        <end position="180"/>
    </location>
</feature>
<evidence type="ECO:0000256" key="4">
    <source>
        <dbReference type="ARBA" id="ARBA00022475"/>
    </source>
</evidence>
<evidence type="ECO:0000313" key="12">
    <source>
        <dbReference type="Proteomes" id="UP000003598"/>
    </source>
</evidence>
<keyword evidence="8 10" id="KW-0472">Membrane</keyword>
<feature type="transmembrane region" description="Helical" evidence="10">
    <location>
        <begin position="92"/>
        <end position="110"/>
    </location>
</feature>
<dbReference type="STRING" id="762968.HMPREF9441_02719"/>
<dbReference type="EMBL" id="AFFY01000045">
    <property type="protein sequence ID" value="EHG99107.1"/>
    <property type="molecule type" value="Genomic_DNA"/>
</dbReference>